<evidence type="ECO:0000313" key="4">
    <source>
        <dbReference type="Proteomes" id="UP000033079"/>
    </source>
</evidence>
<evidence type="ECO:0000313" key="3">
    <source>
        <dbReference type="EMBL" id="AKB57214.1"/>
    </source>
</evidence>
<accession>A0A0E3QZF5</accession>
<dbReference type="EMBL" id="CP009530">
    <property type="protein sequence ID" value="AKB57214.1"/>
    <property type="molecule type" value="Genomic_DNA"/>
</dbReference>
<keyword evidence="2" id="KW-0812">Transmembrane</keyword>
<organism evidence="3 4">
    <name type="scientific">Methanosarcina barkeri 227</name>
    <dbReference type="NCBI Taxonomy" id="1434106"/>
    <lineage>
        <taxon>Archaea</taxon>
        <taxon>Methanobacteriati</taxon>
        <taxon>Methanobacteriota</taxon>
        <taxon>Stenosarchaea group</taxon>
        <taxon>Methanomicrobia</taxon>
        <taxon>Methanosarcinales</taxon>
        <taxon>Methanosarcinaceae</taxon>
        <taxon>Methanosarcina</taxon>
    </lineage>
</organism>
<evidence type="ECO:0000256" key="1">
    <source>
        <dbReference type="SAM" id="MobiDB-lite"/>
    </source>
</evidence>
<evidence type="ECO:0000256" key="2">
    <source>
        <dbReference type="SAM" id="Phobius"/>
    </source>
</evidence>
<reference evidence="3 4" key="1">
    <citation type="submission" date="2014-07" db="EMBL/GenBank/DDBJ databases">
        <title>Methanogenic archaea and the global carbon cycle.</title>
        <authorList>
            <person name="Henriksen J.R."/>
            <person name="Luke J."/>
            <person name="Reinhart S."/>
            <person name="Benedict M.N."/>
            <person name="Youngblut N.D."/>
            <person name="Metcalf M.E."/>
            <person name="Whitaker R.J."/>
            <person name="Metcalf W.W."/>
        </authorList>
    </citation>
    <scope>NUCLEOTIDE SEQUENCE [LARGE SCALE GENOMIC DNA]</scope>
    <source>
        <strain evidence="3 4">227</strain>
    </source>
</reference>
<dbReference type="Proteomes" id="UP000033079">
    <property type="component" value="Chromosome"/>
</dbReference>
<sequence length="72" mass="8632">MNQYSFPKRGSFSNKRVTKTKTKTKNKNKKLKKRVKKGEVKQMKAASKPLLFFTSILVLLQFFWLFVIRQHR</sequence>
<feature type="transmembrane region" description="Helical" evidence="2">
    <location>
        <begin position="50"/>
        <end position="68"/>
    </location>
</feature>
<proteinExistence type="predicted"/>
<protein>
    <submittedName>
        <fullName evidence="3">Uncharacterized protein</fullName>
    </submittedName>
</protein>
<feature type="compositionally biased region" description="Basic residues" evidence="1">
    <location>
        <begin position="16"/>
        <end position="36"/>
    </location>
</feature>
<name>A0A0E3QZF5_METBA</name>
<dbReference type="HOGENOM" id="CLU_2712772_0_0_2"/>
<dbReference type="KEGG" id="mbar:MSBR2_0698"/>
<dbReference type="AlphaFoldDB" id="A0A0E3QZF5"/>
<keyword evidence="2" id="KW-1133">Transmembrane helix</keyword>
<gene>
    <name evidence="3" type="ORF">MSBR2_0698</name>
</gene>
<feature type="region of interest" description="Disordered" evidence="1">
    <location>
        <begin position="1"/>
        <end position="39"/>
    </location>
</feature>
<keyword evidence="2" id="KW-0472">Membrane</keyword>